<proteinExistence type="inferred from homology"/>
<dbReference type="InterPro" id="IPR022907">
    <property type="entry name" value="VapC_family"/>
</dbReference>
<comment type="function">
    <text evidence="5">Toxic component of a toxin-antitoxin (TA) system. An RNase.</text>
</comment>
<dbReference type="PANTHER" id="PTHR34610">
    <property type="entry name" value="SSL7007 PROTEIN"/>
    <property type="match status" value="1"/>
</dbReference>
<evidence type="ECO:0000256" key="2">
    <source>
        <dbReference type="ARBA" id="ARBA00022722"/>
    </source>
</evidence>
<gene>
    <name evidence="5" type="primary">vapC</name>
    <name evidence="7" type="ORF">CHR90_17580</name>
</gene>
<evidence type="ECO:0000259" key="6">
    <source>
        <dbReference type="SMART" id="SM00670"/>
    </source>
</evidence>
<keyword evidence="4 5" id="KW-0378">Hydrolase</keyword>
<keyword evidence="5" id="KW-0460">Magnesium</keyword>
<feature type="binding site" evidence="5">
    <location>
        <position position="94"/>
    </location>
    <ligand>
        <name>Mg(2+)</name>
        <dbReference type="ChEBI" id="CHEBI:18420"/>
    </ligand>
</feature>
<dbReference type="Proteomes" id="UP000216361">
    <property type="component" value="Unassembled WGS sequence"/>
</dbReference>
<evidence type="ECO:0000313" key="8">
    <source>
        <dbReference type="Proteomes" id="UP000216361"/>
    </source>
</evidence>
<evidence type="ECO:0000256" key="5">
    <source>
        <dbReference type="HAMAP-Rule" id="MF_00265"/>
    </source>
</evidence>
<comment type="similarity">
    <text evidence="5">Belongs to the PINc/VapC protein family.</text>
</comment>
<comment type="cofactor">
    <cofactor evidence="5">
        <name>Mg(2+)</name>
        <dbReference type="ChEBI" id="CHEBI:18420"/>
    </cofactor>
</comment>
<keyword evidence="2 5" id="KW-0540">Nuclease</keyword>
<name>A0A255XKI5_9PROT</name>
<dbReference type="NCBIfam" id="TIGR00305">
    <property type="entry name" value="putative toxin-antitoxin system toxin component, PIN family"/>
    <property type="match status" value="1"/>
</dbReference>
<dbReference type="AlphaFoldDB" id="A0A255XKI5"/>
<dbReference type="EC" id="3.1.-.-" evidence="5"/>
<dbReference type="OrthoDB" id="5243920at2"/>
<dbReference type="CDD" id="cd09854">
    <property type="entry name" value="PIN_VapC-like"/>
    <property type="match status" value="1"/>
</dbReference>
<dbReference type="GO" id="GO:0000287">
    <property type="term" value="F:magnesium ion binding"/>
    <property type="evidence" value="ECO:0007669"/>
    <property type="project" value="UniProtKB-UniRule"/>
</dbReference>
<protein>
    <recommendedName>
        <fullName evidence="5">Ribonuclease VapC</fullName>
        <shortName evidence="5">RNase VapC</shortName>
        <ecNumber evidence="5">3.1.-.-</ecNumber>
    </recommendedName>
    <alternativeName>
        <fullName evidence="5">Toxin VapC</fullName>
    </alternativeName>
</protein>
<keyword evidence="5" id="KW-0800">Toxin</keyword>
<feature type="binding site" evidence="5">
    <location>
        <position position="6"/>
    </location>
    <ligand>
        <name>Mg(2+)</name>
        <dbReference type="ChEBI" id="CHEBI:18420"/>
    </ligand>
</feature>
<organism evidence="7 8">
    <name type="scientific">Elstera cyanobacteriorum</name>
    <dbReference type="NCBI Taxonomy" id="2022747"/>
    <lineage>
        <taxon>Bacteria</taxon>
        <taxon>Pseudomonadati</taxon>
        <taxon>Pseudomonadota</taxon>
        <taxon>Alphaproteobacteria</taxon>
        <taxon>Rhodospirillales</taxon>
        <taxon>Rhodospirillaceae</taxon>
        <taxon>Elstera</taxon>
    </lineage>
</organism>
<dbReference type="GO" id="GO:0004540">
    <property type="term" value="F:RNA nuclease activity"/>
    <property type="evidence" value="ECO:0007669"/>
    <property type="project" value="InterPro"/>
</dbReference>
<dbReference type="GO" id="GO:0090729">
    <property type="term" value="F:toxin activity"/>
    <property type="evidence" value="ECO:0007669"/>
    <property type="project" value="UniProtKB-KW"/>
</dbReference>
<dbReference type="PANTHER" id="PTHR34610:SF3">
    <property type="entry name" value="SSL7007 PROTEIN"/>
    <property type="match status" value="1"/>
</dbReference>
<comment type="caution">
    <text evidence="7">The sequence shown here is derived from an EMBL/GenBank/DDBJ whole genome shotgun (WGS) entry which is preliminary data.</text>
</comment>
<reference evidence="7 8" key="1">
    <citation type="submission" date="2017-07" db="EMBL/GenBank/DDBJ databases">
        <title>Elstera cyanobacteriorum sp. nov., a novel bacterium isolated from cyanobacterial aggregates in a eutrophic lake.</title>
        <authorList>
            <person name="Cai H."/>
        </authorList>
    </citation>
    <scope>NUCLEOTIDE SEQUENCE [LARGE SCALE GENOMIC DNA]</scope>
    <source>
        <strain evidence="7 8">TH019</strain>
    </source>
</reference>
<evidence type="ECO:0000313" key="7">
    <source>
        <dbReference type="EMBL" id="OYQ16790.1"/>
    </source>
</evidence>
<dbReference type="Pfam" id="PF13470">
    <property type="entry name" value="PIN_3"/>
    <property type="match status" value="1"/>
</dbReference>
<dbReference type="HAMAP" id="MF_00265">
    <property type="entry name" value="VapC_Nob1"/>
    <property type="match status" value="1"/>
</dbReference>
<sequence>MRLVLDTNVLIAARRSRLGASNALLRLLDAGAFTALVSVPLFLEYEAVLTRPSQLAALNVSEAAVLGFLDYLAGVVEPVQLHYLWRPQLGDITDEMVLETAINGQAAAIVTFNARHFTAAERFGIAVLWPEAILRRIG</sequence>
<evidence type="ECO:0000256" key="3">
    <source>
        <dbReference type="ARBA" id="ARBA00022723"/>
    </source>
</evidence>
<dbReference type="SMART" id="SM00670">
    <property type="entry name" value="PINc"/>
    <property type="match status" value="1"/>
</dbReference>
<dbReference type="RefSeq" id="WP_094410428.1">
    <property type="nucleotide sequence ID" value="NZ_BMJZ01000003.1"/>
</dbReference>
<accession>A0A255XKI5</accession>
<dbReference type="InterPro" id="IPR002850">
    <property type="entry name" value="PIN_toxin-like"/>
</dbReference>
<keyword evidence="1 5" id="KW-1277">Toxin-antitoxin system</keyword>
<dbReference type="InterPro" id="IPR029060">
    <property type="entry name" value="PIN-like_dom_sf"/>
</dbReference>
<feature type="domain" description="PIN" evidence="6">
    <location>
        <begin position="1"/>
        <end position="118"/>
    </location>
</feature>
<evidence type="ECO:0000256" key="4">
    <source>
        <dbReference type="ARBA" id="ARBA00022801"/>
    </source>
</evidence>
<dbReference type="EMBL" id="NOXS01000035">
    <property type="protein sequence ID" value="OYQ16790.1"/>
    <property type="molecule type" value="Genomic_DNA"/>
</dbReference>
<keyword evidence="3 5" id="KW-0479">Metal-binding</keyword>
<dbReference type="Gene3D" id="3.40.50.1010">
    <property type="entry name" value="5'-nuclease"/>
    <property type="match status" value="1"/>
</dbReference>
<keyword evidence="8" id="KW-1185">Reference proteome</keyword>
<evidence type="ECO:0000256" key="1">
    <source>
        <dbReference type="ARBA" id="ARBA00022649"/>
    </source>
</evidence>
<dbReference type="GO" id="GO:0016787">
    <property type="term" value="F:hydrolase activity"/>
    <property type="evidence" value="ECO:0007669"/>
    <property type="project" value="UniProtKB-KW"/>
</dbReference>
<dbReference type="SUPFAM" id="SSF88723">
    <property type="entry name" value="PIN domain-like"/>
    <property type="match status" value="1"/>
</dbReference>
<dbReference type="InterPro" id="IPR002716">
    <property type="entry name" value="PIN_dom"/>
</dbReference>